<reference evidence="2" key="1">
    <citation type="submission" date="2024-05" db="EMBL/GenBank/DDBJ databases">
        <authorList>
            <person name="Tikunov A.Y."/>
            <person name="Morozova V.V."/>
            <person name="Kozlova Y.N."/>
            <person name="Tikunova N.V."/>
            <person name="Babkin I.V."/>
        </authorList>
    </citation>
    <scope>NUCLEOTIDE SEQUENCE [LARGE SCALE GENOMIC DNA]</scope>
</reference>
<evidence type="ECO:0000313" key="1">
    <source>
        <dbReference type="EMBL" id="WOZ57420.1"/>
    </source>
</evidence>
<organism evidence="1 2">
    <name type="scientific">Pseudomonas phage vB_PseuGesM_254</name>
    <dbReference type="NCBI Taxonomy" id="3092638"/>
    <lineage>
        <taxon>Viruses</taxon>
        <taxon>Duplodnaviria</taxon>
        <taxon>Heunggongvirae</taxon>
        <taxon>Uroviricota</taxon>
        <taxon>Caudoviricetes</taxon>
        <taxon>Vandenendeviridae</taxon>
        <taxon>Chemalvirus</taxon>
        <taxon>Chemalvirus PseuGes254</taxon>
    </lineage>
</organism>
<keyword evidence="2" id="KW-1185">Reference proteome</keyword>
<protein>
    <submittedName>
        <fullName evidence="1">Uncharacterized protein</fullName>
    </submittedName>
</protein>
<proteinExistence type="predicted"/>
<dbReference type="EMBL" id="OR575930">
    <property type="protein sequence ID" value="WOZ57420.1"/>
    <property type="molecule type" value="Genomic_DNA"/>
</dbReference>
<sequence>MKYTIKQLAHCIREWEMGGGASFTDHFLDSCSYDFDGGWLAFLDKKGYHELVEKIAADVYVMQDGTVLGCTDQQLKFEPNTSLMEKWDDDLYFKDVLLWAEFMLENEDIMKDFQDFLEDYE</sequence>
<evidence type="ECO:0000313" key="2">
    <source>
        <dbReference type="Proteomes" id="UP001305174"/>
    </source>
</evidence>
<name>A0AAX4G6W8_9CAUD</name>
<dbReference type="Proteomes" id="UP001305174">
    <property type="component" value="Segment"/>
</dbReference>
<accession>A0AAX4G6W8</accession>